<organism evidence="2 3">
    <name type="scientific">Melipona bicolor</name>
    <dbReference type="NCBI Taxonomy" id="60889"/>
    <lineage>
        <taxon>Eukaryota</taxon>
        <taxon>Metazoa</taxon>
        <taxon>Ecdysozoa</taxon>
        <taxon>Arthropoda</taxon>
        <taxon>Hexapoda</taxon>
        <taxon>Insecta</taxon>
        <taxon>Pterygota</taxon>
        <taxon>Neoptera</taxon>
        <taxon>Endopterygota</taxon>
        <taxon>Hymenoptera</taxon>
        <taxon>Apocrita</taxon>
        <taxon>Aculeata</taxon>
        <taxon>Apoidea</taxon>
        <taxon>Anthophila</taxon>
        <taxon>Apidae</taxon>
        <taxon>Melipona</taxon>
    </lineage>
</organism>
<dbReference type="AlphaFoldDB" id="A0AA40GG16"/>
<name>A0AA40GG16_9HYME</name>
<reference evidence="2" key="1">
    <citation type="submission" date="2021-10" db="EMBL/GenBank/DDBJ databases">
        <title>Melipona bicolor Genome sequencing and assembly.</title>
        <authorList>
            <person name="Araujo N.S."/>
            <person name="Arias M.C."/>
        </authorList>
    </citation>
    <scope>NUCLEOTIDE SEQUENCE</scope>
    <source>
        <strain evidence="2">USP_2M_L1-L4_2017</strain>
        <tissue evidence="2">Whole body</tissue>
    </source>
</reference>
<feature type="compositionally biased region" description="Basic and acidic residues" evidence="1">
    <location>
        <begin position="1"/>
        <end position="10"/>
    </location>
</feature>
<sequence length="75" mass="8364">MWQEHDESGAKMRRAPWNPVEGEEIRFDEETKTKSFSGRGHPVDGAFARCTSSESGYFVSVATVSRLTEKRNAAG</sequence>
<evidence type="ECO:0000256" key="1">
    <source>
        <dbReference type="SAM" id="MobiDB-lite"/>
    </source>
</evidence>
<proteinExistence type="predicted"/>
<accession>A0AA40GG16</accession>
<keyword evidence="3" id="KW-1185">Reference proteome</keyword>
<evidence type="ECO:0000313" key="3">
    <source>
        <dbReference type="Proteomes" id="UP001177670"/>
    </source>
</evidence>
<dbReference type="EMBL" id="JAHYIQ010000001">
    <property type="protein sequence ID" value="KAK1137142.1"/>
    <property type="molecule type" value="Genomic_DNA"/>
</dbReference>
<evidence type="ECO:0000313" key="2">
    <source>
        <dbReference type="EMBL" id="KAK1137142.1"/>
    </source>
</evidence>
<gene>
    <name evidence="2" type="ORF">K0M31_001667</name>
</gene>
<feature type="region of interest" description="Disordered" evidence="1">
    <location>
        <begin position="1"/>
        <end position="45"/>
    </location>
</feature>
<protein>
    <submittedName>
        <fullName evidence="2">Uncharacterized protein</fullName>
    </submittedName>
</protein>
<comment type="caution">
    <text evidence="2">The sequence shown here is derived from an EMBL/GenBank/DDBJ whole genome shotgun (WGS) entry which is preliminary data.</text>
</comment>
<feature type="compositionally biased region" description="Basic and acidic residues" evidence="1">
    <location>
        <begin position="23"/>
        <end position="33"/>
    </location>
</feature>
<dbReference type="Proteomes" id="UP001177670">
    <property type="component" value="Unassembled WGS sequence"/>
</dbReference>